<evidence type="ECO:0000256" key="1">
    <source>
        <dbReference type="ARBA" id="ARBA00001917"/>
    </source>
</evidence>
<dbReference type="Proteomes" id="UP000573001">
    <property type="component" value="Unassembled WGS sequence"/>
</dbReference>
<dbReference type="PANTHER" id="PTHR10578:SF107">
    <property type="entry name" value="2-HYDROXYACID OXIDASE 1"/>
    <property type="match status" value="1"/>
</dbReference>
<keyword evidence="3" id="KW-0288">FMN</keyword>
<evidence type="ECO:0000256" key="6">
    <source>
        <dbReference type="SAM" id="MobiDB-lite"/>
    </source>
</evidence>
<keyword evidence="9" id="KW-1185">Reference proteome</keyword>
<sequence length="415" mass="44276">MIVGPRGGDPALRRTPSIDGLRELARRRTPRAVFDFADGAAERESSARRAVAAFDELDFVARAFQDVSVVDPTAEVLGSRAAAPFGIAPIGFTRLVHPAGEIAGARAAASAGVPFTLSAMGTTTIDGLREAVPDARLWMQLYLHRDRSRMRAVLDRAAAAEYEALVVTIDAPTAGARYRDTANRLAVPLRLDARRAPSALRHPRWWLAHLRDEPLRFASVDRAEGSMAEVFASVFDPAMTLHDLAWVREHWAGRLVVKGVQRPRDAVAAVEVGADAVTLSVHGGRQLDRAIAPLHVLPETVQAVAGRAEVHIDSGIRSGADIVAAVALGADCTLVGRAYLYGLMAGGQAGADRSIAILYEEIERTMRLLGVCSLTELRESHAVRTRAAGRASALASQAPSSTSTRGISVTSSLAR</sequence>
<name>A0ABX2M8Z2_9MICO</name>
<evidence type="ECO:0000256" key="2">
    <source>
        <dbReference type="ARBA" id="ARBA00022630"/>
    </source>
</evidence>
<evidence type="ECO:0000259" key="7">
    <source>
        <dbReference type="PROSITE" id="PS51349"/>
    </source>
</evidence>
<dbReference type="PANTHER" id="PTHR10578">
    <property type="entry name" value="S -2-HYDROXY-ACID OXIDASE-RELATED"/>
    <property type="match status" value="1"/>
</dbReference>
<gene>
    <name evidence="8" type="ORF">HP507_09740</name>
</gene>
<feature type="compositionally biased region" description="Polar residues" evidence="6">
    <location>
        <begin position="399"/>
        <end position="415"/>
    </location>
</feature>
<evidence type="ECO:0000256" key="4">
    <source>
        <dbReference type="ARBA" id="ARBA00023002"/>
    </source>
</evidence>
<dbReference type="InterPro" id="IPR037396">
    <property type="entry name" value="FMN_HAD"/>
</dbReference>
<dbReference type="InterPro" id="IPR000262">
    <property type="entry name" value="FMN-dep_DH"/>
</dbReference>
<dbReference type="EMBL" id="JABMCE010000076">
    <property type="protein sequence ID" value="NUU14109.1"/>
    <property type="molecule type" value="Genomic_DNA"/>
</dbReference>
<evidence type="ECO:0000256" key="3">
    <source>
        <dbReference type="ARBA" id="ARBA00022643"/>
    </source>
</evidence>
<comment type="cofactor">
    <cofactor evidence="1">
        <name>FMN</name>
        <dbReference type="ChEBI" id="CHEBI:58210"/>
    </cofactor>
</comment>
<evidence type="ECO:0000256" key="5">
    <source>
        <dbReference type="ARBA" id="ARBA00024042"/>
    </source>
</evidence>
<dbReference type="PROSITE" id="PS51349">
    <property type="entry name" value="FMN_HYDROXY_ACID_DH_2"/>
    <property type="match status" value="1"/>
</dbReference>
<dbReference type="SUPFAM" id="SSF51395">
    <property type="entry name" value="FMN-linked oxidoreductases"/>
    <property type="match status" value="1"/>
</dbReference>
<feature type="region of interest" description="Disordered" evidence="6">
    <location>
        <begin position="394"/>
        <end position="415"/>
    </location>
</feature>
<organism evidence="8 9">
    <name type="scientific">Curtobacterium pusillum</name>
    <dbReference type="NCBI Taxonomy" id="69373"/>
    <lineage>
        <taxon>Bacteria</taxon>
        <taxon>Bacillati</taxon>
        <taxon>Actinomycetota</taxon>
        <taxon>Actinomycetes</taxon>
        <taxon>Micrococcales</taxon>
        <taxon>Microbacteriaceae</taxon>
        <taxon>Curtobacterium</taxon>
    </lineage>
</organism>
<dbReference type="CDD" id="cd02809">
    <property type="entry name" value="alpha_hydroxyacid_oxid_FMN"/>
    <property type="match status" value="1"/>
</dbReference>
<dbReference type="RefSeq" id="WP_175351590.1">
    <property type="nucleotide sequence ID" value="NZ_BAAAWQ010000001.1"/>
</dbReference>
<dbReference type="Pfam" id="PF01070">
    <property type="entry name" value="FMN_dh"/>
    <property type="match status" value="1"/>
</dbReference>
<protein>
    <submittedName>
        <fullName evidence="8">Alpha-hydroxy-acid oxidizing protein</fullName>
    </submittedName>
</protein>
<keyword evidence="4" id="KW-0560">Oxidoreductase</keyword>
<evidence type="ECO:0000313" key="8">
    <source>
        <dbReference type="EMBL" id="NUU14109.1"/>
    </source>
</evidence>
<keyword evidence="2" id="KW-0285">Flavoprotein</keyword>
<dbReference type="Gene3D" id="3.20.20.70">
    <property type="entry name" value="Aldolase class I"/>
    <property type="match status" value="1"/>
</dbReference>
<dbReference type="InterPro" id="IPR012133">
    <property type="entry name" value="Alpha-hydoxy_acid_DH_FMN"/>
</dbReference>
<reference evidence="8 9" key="1">
    <citation type="submission" date="2020-05" db="EMBL/GenBank/DDBJ databases">
        <title>Genome Sequencing of Type Strains.</title>
        <authorList>
            <person name="Lemaire J.F."/>
            <person name="Inderbitzin P."/>
            <person name="Gregorio O.A."/>
            <person name="Collins S.B."/>
            <person name="Wespe N."/>
            <person name="Knight-Connoni V."/>
        </authorList>
    </citation>
    <scope>NUCLEOTIDE SEQUENCE [LARGE SCALE GENOMIC DNA]</scope>
    <source>
        <strain evidence="8 9">ATCC 19096</strain>
    </source>
</reference>
<feature type="domain" description="FMN hydroxy acid dehydrogenase" evidence="7">
    <location>
        <begin position="10"/>
        <end position="387"/>
    </location>
</feature>
<comment type="similarity">
    <text evidence="5">Belongs to the FMN-dependent alpha-hydroxy acid dehydrogenase family.</text>
</comment>
<dbReference type="PIRSF" id="PIRSF000138">
    <property type="entry name" value="Al-hdrx_acd_dh"/>
    <property type="match status" value="1"/>
</dbReference>
<proteinExistence type="inferred from homology"/>
<comment type="caution">
    <text evidence="8">The sequence shown here is derived from an EMBL/GenBank/DDBJ whole genome shotgun (WGS) entry which is preliminary data.</text>
</comment>
<evidence type="ECO:0000313" key="9">
    <source>
        <dbReference type="Proteomes" id="UP000573001"/>
    </source>
</evidence>
<dbReference type="InterPro" id="IPR013785">
    <property type="entry name" value="Aldolase_TIM"/>
</dbReference>
<accession>A0ABX2M8Z2</accession>